<dbReference type="EMBL" id="JANPWB010000006">
    <property type="protein sequence ID" value="KAJ1174855.1"/>
    <property type="molecule type" value="Genomic_DNA"/>
</dbReference>
<dbReference type="Proteomes" id="UP001066276">
    <property type="component" value="Chromosome 3_2"/>
</dbReference>
<reference evidence="2" key="1">
    <citation type="journal article" date="2022" name="bioRxiv">
        <title>Sequencing and chromosome-scale assembly of the giantPleurodeles waltlgenome.</title>
        <authorList>
            <person name="Brown T."/>
            <person name="Elewa A."/>
            <person name="Iarovenko S."/>
            <person name="Subramanian E."/>
            <person name="Araus A.J."/>
            <person name="Petzold A."/>
            <person name="Susuki M."/>
            <person name="Suzuki K.-i.T."/>
            <person name="Hayashi T."/>
            <person name="Toyoda A."/>
            <person name="Oliveira C."/>
            <person name="Osipova E."/>
            <person name="Leigh N.D."/>
            <person name="Simon A."/>
            <person name="Yun M.H."/>
        </authorList>
    </citation>
    <scope>NUCLEOTIDE SEQUENCE</scope>
    <source>
        <strain evidence="2">20211129_DDA</strain>
        <tissue evidence="2">Liver</tissue>
    </source>
</reference>
<dbReference type="AlphaFoldDB" id="A0AAV7TF03"/>
<evidence type="ECO:0000313" key="2">
    <source>
        <dbReference type="EMBL" id="KAJ1174855.1"/>
    </source>
</evidence>
<name>A0AAV7TF03_PLEWA</name>
<feature type="compositionally biased region" description="Polar residues" evidence="1">
    <location>
        <begin position="166"/>
        <end position="175"/>
    </location>
</feature>
<keyword evidence="3" id="KW-1185">Reference proteome</keyword>
<feature type="region of interest" description="Disordered" evidence="1">
    <location>
        <begin position="118"/>
        <end position="261"/>
    </location>
</feature>
<proteinExistence type="predicted"/>
<feature type="compositionally biased region" description="Basic residues" evidence="1">
    <location>
        <begin position="216"/>
        <end position="225"/>
    </location>
</feature>
<feature type="compositionally biased region" description="Polar residues" evidence="1">
    <location>
        <begin position="238"/>
        <end position="247"/>
    </location>
</feature>
<protein>
    <submittedName>
        <fullName evidence="2">Uncharacterized protein</fullName>
    </submittedName>
</protein>
<accession>A0AAV7TF03</accession>
<sequence length="261" mass="27084">MVLWQAPSSGGPAMLPVPMCGRNGQPPQQWRALPREGAFLAAAHGGVGHTGVIRAAKSGLPVLSPTKGAHEKNKKLRCPRSRTSLSDGPRGPASLLRVPPPLDGLSLVSGPVGSSGYAPHPRLVHSPVSSGEGAQDLLSSVAPGPGQVPTLAAGPTSGPAVLPRAQSPTRLTSGRQCPAPLLRSLAWRPRARGPEHRTRLQQPQAPVTARLPILRGRLKSRRLRSSHASGPDLHQGTFRGQISSDFSASGPAALQDPQGVS</sequence>
<comment type="caution">
    <text evidence="2">The sequence shown here is derived from an EMBL/GenBank/DDBJ whole genome shotgun (WGS) entry which is preliminary data.</text>
</comment>
<evidence type="ECO:0000256" key="1">
    <source>
        <dbReference type="SAM" id="MobiDB-lite"/>
    </source>
</evidence>
<feature type="region of interest" description="Disordered" evidence="1">
    <location>
        <begin position="63"/>
        <end position="99"/>
    </location>
</feature>
<gene>
    <name evidence="2" type="ORF">NDU88_000146</name>
</gene>
<evidence type="ECO:0000313" key="3">
    <source>
        <dbReference type="Proteomes" id="UP001066276"/>
    </source>
</evidence>
<organism evidence="2 3">
    <name type="scientific">Pleurodeles waltl</name>
    <name type="common">Iberian ribbed newt</name>
    <dbReference type="NCBI Taxonomy" id="8319"/>
    <lineage>
        <taxon>Eukaryota</taxon>
        <taxon>Metazoa</taxon>
        <taxon>Chordata</taxon>
        <taxon>Craniata</taxon>
        <taxon>Vertebrata</taxon>
        <taxon>Euteleostomi</taxon>
        <taxon>Amphibia</taxon>
        <taxon>Batrachia</taxon>
        <taxon>Caudata</taxon>
        <taxon>Salamandroidea</taxon>
        <taxon>Salamandridae</taxon>
        <taxon>Pleurodelinae</taxon>
        <taxon>Pleurodeles</taxon>
    </lineage>
</organism>